<proteinExistence type="predicted"/>
<organism evidence="1 2">
    <name type="scientific">Tunturiibacter empetritectus</name>
    <dbReference type="NCBI Taxonomy" id="3069691"/>
    <lineage>
        <taxon>Bacteria</taxon>
        <taxon>Pseudomonadati</taxon>
        <taxon>Acidobacteriota</taxon>
        <taxon>Terriglobia</taxon>
        <taxon>Terriglobales</taxon>
        <taxon>Acidobacteriaceae</taxon>
        <taxon>Tunturiibacter</taxon>
    </lineage>
</organism>
<dbReference type="AlphaFoldDB" id="A0A7W8MTE1"/>
<protein>
    <submittedName>
        <fullName evidence="1">Uncharacterized protein</fullName>
    </submittedName>
</protein>
<evidence type="ECO:0000313" key="1">
    <source>
        <dbReference type="EMBL" id="MBB5318104.1"/>
    </source>
</evidence>
<name>A0A7W8MTE1_9BACT</name>
<accession>A0A7W8MTE1</accession>
<reference evidence="1" key="1">
    <citation type="submission" date="2020-08" db="EMBL/GenBank/DDBJ databases">
        <title>Genomic Encyclopedia of Type Strains, Phase IV (KMG-V): Genome sequencing to study the core and pangenomes of soil and plant-associated prokaryotes.</title>
        <authorList>
            <person name="Whitman W."/>
        </authorList>
    </citation>
    <scope>NUCLEOTIDE SEQUENCE [LARGE SCALE GENOMIC DNA]</scope>
    <source>
        <strain evidence="1">M8UP27</strain>
    </source>
</reference>
<evidence type="ECO:0000313" key="2">
    <source>
        <dbReference type="Proteomes" id="UP000568106"/>
    </source>
</evidence>
<sequence>MNSPSSVESFTKAAVVGTRLSGYDLLLRPGLNKRERLPREERDAFVVHGLLPPYLGTLTI</sequence>
<comment type="caution">
    <text evidence="1">The sequence shown here is derived from an EMBL/GenBank/DDBJ whole genome shotgun (WGS) entry which is preliminary data.</text>
</comment>
<dbReference type="Proteomes" id="UP000568106">
    <property type="component" value="Unassembled WGS sequence"/>
</dbReference>
<keyword evidence="2" id="KW-1185">Reference proteome</keyword>
<gene>
    <name evidence="1" type="ORF">HDF09_002801</name>
</gene>
<dbReference type="EMBL" id="JACHDY010000004">
    <property type="protein sequence ID" value="MBB5318104.1"/>
    <property type="molecule type" value="Genomic_DNA"/>
</dbReference>